<feature type="compositionally biased region" description="Polar residues" evidence="1">
    <location>
        <begin position="179"/>
        <end position="193"/>
    </location>
</feature>
<comment type="caution">
    <text evidence="2">The sequence shown here is derived from an EMBL/GenBank/DDBJ whole genome shotgun (WGS) entry which is preliminary data.</text>
</comment>
<dbReference type="EMBL" id="SRLO01001179">
    <property type="protein sequence ID" value="TNN40547.1"/>
    <property type="molecule type" value="Genomic_DNA"/>
</dbReference>
<reference evidence="2 3" key="1">
    <citation type="submission" date="2019-03" db="EMBL/GenBank/DDBJ databases">
        <title>First draft genome of Liparis tanakae, snailfish: a comprehensive survey of snailfish specific genes.</title>
        <authorList>
            <person name="Kim W."/>
            <person name="Song I."/>
            <person name="Jeong J.-H."/>
            <person name="Kim D."/>
            <person name="Kim S."/>
            <person name="Ryu S."/>
            <person name="Song J.Y."/>
            <person name="Lee S.K."/>
        </authorList>
    </citation>
    <scope>NUCLEOTIDE SEQUENCE [LARGE SCALE GENOMIC DNA]</scope>
    <source>
        <tissue evidence="2">Muscle</tissue>
    </source>
</reference>
<evidence type="ECO:0000256" key="1">
    <source>
        <dbReference type="SAM" id="MobiDB-lite"/>
    </source>
</evidence>
<feature type="compositionally biased region" description="Basic and acidic residues" evidence="1">
    <location>
        <begin position="97"/>
        <end position="108"/>
    </location>
</feature>
<feature type="region of interest" description="Disordered" evidence="1">
    <location>
        <begin position="157"/>
        <end position="211"/>
    </location>
</feature>
<evidence type="ECO:0000313" key="2">
    <source>
        <dbReference type="EMBL" id="TNN40547.1"/>
    </source>
</evidence>
<keyword evidence="3" id="KW-1185">Reference proteome</keyword>
<feature type="region of interest" description="Disordered" evidence="1">
    <location>
        <begin position="35"/>
        <end position="54"/>
    </location>
</feature>
<gene>
    <name evidence="2" type="ORF">EYF80_049268</name>
</gene>
<dbReference type="AlphaFoldDB" id="A0A4Z2FH48"/>
<name>A0A4Z2FH48_9TELE</name>
<dbReference type="OrthoDB" id="6021076at2759"/>
<organism evidence="2 3">
    <name type="scientific">Liparis tanakae</name>
    <name type="common">Tanaka's snailfish</name>
    <dbReference type="NCBI Taxonomy" id="230148"/>
    <lineage>
        <taxon>Eukaryota</taxon>
        <taxon>Metazoa</taxon>
        <taxon>Chordata</taxon>
        <taxon>Craniata</taxon>
        <taxon>Vertebrata</taxon>
        <taxon>Euteleostomi</taxon>
        <taxon>Actinopterygii</taxon>
        <taxon>Neopterygii</taxon>
        <taxon>Teleostei</taxon>
        <taxon>Neoteleostei</taxon>
        <taxon>Acanthomorphata</taxon>
        <taxon>Eupercaria</taxon>
        <taxon>Perciformes</taxon>
        <taxon>Cottioidei</taxon>
        <taxon>Cottales</taxon>
        <taxon>Liparidae</taxon>
        <taxon>Liparis</taxon>
    </lineage>
</organism>
<feature type="compositionally biased region" description="Polar residues" evidence="1">
    <location>
        <begin position="35"/>
        <end position="46"/>
    </location>
</feature>
<protein>
    <submittedName>
        <fullName evidence="2">Uncharacterized protein</fullName>
    </submittedName>
</protein>
<sequence length="295" mass="32717">MKEMIPVFTETRHGVKPRPSRSVSTLMARTRRTLENSQKQLQSCSSIKPRASADSNTNIRSTMFFQQDEEMLILTHSDELNTTYGEDSRLPFANIADRNKTSSDDTGRNRSSLPESTSTLPQESPALKETRATVISTGPRTITITSAVSTADSVWFNNTNGHGEGRRSSETEADGVGSSREQNQGNKTGSGRTQEQRLSEDGEEDGTSHFCTSFDEERRMRRMSLVKPDQSPDAGCRSVNPTPSITAWEAGWNVTNAIQPDLGGSTTLRLLLESELQDFLVTRMDRIPRGTDEKH</sequence>
<dbReference type="Proteomes" id="UP000314294">
    <property type="component" value="Unassembled WGS sequence"/>
</dbReference>
<feature type="compositionally biased region" description="Polar residues" evidence="1">
    <location>
        <begin position="109"/>
        <end position="122"/>
    </location>
</feature>
<evidence type="ECO:0000313" key="3">
    <source>
        <dbReference type="Proteomes" id="UP000314294"/>
    </source>
</evidence>
<accession>A0A4Z2FH48</accession>
<proteinExistence type="predicted"/>
<feature type="region of interest" description="Disordered" evidence="1">
    <location>
        <begin position="92"/>
        <end position="134"/>
    </location>
</feature>